<evidence type="ECO:0000256" key="10">
    <source>
        <dbReference type="ARBA" id="ARBA00022833"/>
    </source>
</evidence>
<dbReference type="HAMAP" id="MF_01458">
    <property type="entry name" value="FtsH"/>
    <property type="match status" value="1"/>
</dbReference>
<keyword evidence="12 16" id="KW-1133">Transmembrane helix</keyword>
<dbReference type="InterPro" id="IPR005936">
    <property type="entry name" value="FtsH"/>
</dbReference>
<feature type="binding site" evidence="16">
    <location>
        <position position="425"/>
    </location>
    <ligand>
        <name>Zn(2+)</name>
        <dbReference type="ChEBI" id="CHEBI:29105"/>
        <note>catalytic</note>
    </ligand>
</feature>
<evidence type="ECO:0000256" key="12">
    <source>
        <dbReference type="ARBA" id="ARBA00022989"/>
    </source>
</evidence>
<dbReference type="PANTHER" id="PTHR23076">
    <property type="entry name" value="METALLOPROTEASE M41 FTSH"/>
    <property type="match status" value="1"/>
</dbReference>
<dbReference type="InterPro" id="IPR003959">
    <property type="entry name" value="ATPase_AAA_core"/>
</dbReference>
<keyword evidence="18" id="KW-0132">Cell division</keyword>
<dbReference type="InterPro" id="IPR003593">
    <property type="entry name" value="AAA+_ATPase"/>
</dbReference>
<dbReference type="PANTHER" id="PTHR23076:SF97">
    <property type="entry name" value="ATP-DEPENDENT ZINC METALLOPROTEASE YME1L1"/>
    <property type="match status" value="1"/>
</dbReference>
<dbReference type="FunFam" id="3.40.50.300:FF:000001">
    <property type="entry name" value="ATP-dependent zinc metalloprotease FtsH"/>
    <property type="match status" value="1"/>
</dbReference>
<keyword evidence="4" id="KW-0997">Cell inner membrane</keyword>
<dbReference type="GO" id="GO:0005524">
    <property type="term" value="F:ATP binding"/>
    <property type="evidence" value="ECO:0007669"/>
    <property type="project" value="UniProtKB-UniRule"/>
</dbReference>
<dbReference type="Pfam" id="PF00004">
    <property type="entry name" value="AAA"/>
    <property type="match status" value="1"/>
</dbReference>
<comment type="caution">
    <text evidence="18">The sequence shown here is derived from an EMBL/GenBank/DDBJ whole genome shotgun (WGS) entry which is preliminary data.</text>
</comment>
<dbReference type="Pfam" id="PF17862">
    <property type="entry name" value="AAA_lid_3"/>
    <property type="match status" value="1"/>
</dbReference>
<feature type="domain" description="AAA+ ATPase" evidence="17">
    <location>
        <begin position="194"/>
        <end position="334"/>
    </location>
</feature>
<feature type="active site" evidence="16">
    <location>
        <position position="426"/>
    </location>
</feature>
<comment type="subcellular location">
    <subcellularLocation>
        <location evidence="16">Cell membrane</location>
        <topology evidence="16">Multi-pass membrane protein</topology>
        <orientation evidence="16">Cytoplasmic side</orientation>
    </subcellularLocation>
    <subcellularLocation>
        <location evidence="1">Membrane</location>
    </subcellularLocation>
</comment>
<dbReference type="GO" id="GO:0008270">
    <property type="term" value="F:zinc ion binding"/>
    <property type="evidence" value="ECO:0007669"/>
    <property type="project" value="UniProtKB-UniRule"/>
</dbReference>
<evidence type="ECO:0000256" key="3">
    <source>
        <dbReference type="ARBA" id="ARBA00022475"/>
    </source>
</evidence>
<dbReference type="Pfam" id="PF01434">
    <property type="entry name" value="Peptidase_M41"/>
    <property type="match status" value="1"/>
</dbReference>
<sequence>MNSWFLQVGKRLGPAGRRLWVLGILGVVLAVTLGLALRAARESPTERAATYTELLQIAQAGQATAVEVSGDRFFVRQAGGVAVTAVVDEPTLRQELVSRFAGAGASVDFASREEPSRAASTALPVVVLAAVGFALFTVSRRRSPKVFSEAKAGVARAPVRFADVAGMHEVKQELAETVEFLKSPERFARLGGRPPRGVLLTGEPGTGKTLLARAVACEAGVRFLSASGSSFQEMFVGVGASRVRALFAEARKAAPCIVFIDEIDAVGRARAKGQGDSASAEHDQTLNQLLVEMDGFDHATGIVVIASTNRVDMLDPALLRPGRFDRKVTVPLPDVRGREEILNVHAGPIPLQGEVDLGYIARSTPGFSGADLANLLNEAAILAAREGADAVDPTHIDRARDRVLMGLERKGVLVDEDERYATAVHEAGHVAVGLLAPSCDPVHKVSILPRGRALGVTQALPEKDRLMYRKEYLEDQICMLMGGRAAEMVILGTMTAGASDDIQRASTIAWKMVAELGMSHLGPICVGDGHPARSPALLDRVDETARALTDAQLARAVEIVKSRRGEIDALVTALLAKETLGMDEIQACFPADRRPRAAAHADA</sequence>
<dbReference type="GO" id="GO:0006508">
    <property type="term" value="P:proteolysis"/>
    <property type="evidence" value="ECO:0007669"/>
    <property type="project" value="UniProtKB-KW"/>
</dbReference>
<gene>
    <name evidence="16" type="primary">ftsH</name>
    <name evidence="18" type="ORF">BE18_11845</name>
</gene>
<keyword evidence="14 16" id="KW-0472">Membrane</keyword>
<comment type="similarity">
    <text evidence="15 16">In the central section; belongs to the AAA ATPase family.</text>
</comment>
<dbReference type="SUPFAM" id="SSF52540">
    <property type="entry name" value="P-loop containing nucleoside triphosphate hydrolases"/>
    <property type="match status" value="1"/>
</dbReference>
<dbReference type="EC" id="3.4.24.-" evidence="16"/>
<evidence type="ECO:0000256" key="13">
    <source>
        <dbReference type="ARBA" id="ARBA00023049"/>
    </source>
</evidence>
<protein>
    <recommendedName>
        <fullName evidence="16">ATP-dependent zinc metalloprotease FtsH</fullName>
        <ecNumber evidence="16">3.4.24.-</ecNumber>
    </recommendedName>
</protein>
<dbReference type="GO" id="GO:0005886">
    <property type="term" value="C:plasma membrane"/>
    <property type="evidence" value="ECO:0007669"/>
    <property type="project" value="UniProtKB-SubCell"/>
</dbReference>
<accession>A0A150RJ50</accession>
<reference evidence="18 19" key="1">
    <citation type="submission" date="2014-02" db="EMBL/GenBank/DDBJ databases">
        <title>The small core and large imbalanced accessory genome model reveals a collaborative survival strategy of Sorangium cellulosum strains in nature.</title>
        <authorList>
            <person name="Han K."/>
            <person name="Peng R."/>
            <person name="Blom J."/>
            <person name="Li Y.-Z."/>
        </authorList>
    </citation>
    <scope>NUCLEOTIDE SEQUENCE [LARGE SCALE GENOMIC DNA]</scope>
    <source>
        <strain evidence="18 19">So0149</strain>
    </source>
</reference>
<feature type="transmembrane region" description="Helical" evidence="16">
    <location>
        <begin position="20"/>
        <end position="37"/>
    </location>
</feature>
<keyword evidence="10 16" id="KW-0862">Zinc</keyword>
<keyword evidence="3 16" id="KW-1003">Cell membrane</keyword>
<dbReference type="GO" id="GO:0004176">
    <property type="term" value="F:ATP-dependent peptidase activity"/>
    <property type="evidence" value="ECO:0007669"/>
    <property type="project" value="InterPro"/>
</dbReference>
<keyword evidence="6 16" id="KW-0812">Transmembrane</keyword>
<dbReference type="GO" id="GO:0004222">
    <property type="term" value="F:metalloendopeptidase activity"/>
    <property type="evidence" value="ECO:0007669"/>
    <property type="project" value="InterPro"/>
</dbReference>
<evidence type="ECO:0000259" key="17">
    <source>
        <dbReference type="SMART" id="SM00382"/>
    </source>
</evidence>
<dbReference type="Gene3D" id="3.40.50.300">
    <property type="entry name" value="P-loop containing nucleotide triphosphate hydrolases"/>
    <property type="match status" value="1"/>
</dbReference>
<comment type="cofactor">
    <cofactor evidence="16">
        <name>Zn(2+)</name>
        <dbReference type="ChEBI" id="CHEBI:29105"/>
    </cofactor>
    <text evidence="16">Binds 1 zinc ion per subunit.</text>
</comment>
<evidence type="ECO:0000256" key="4">
    <source>
        <dbReference type="ARBA" id="ARBA00022519"/>
    </source>
</evidence>
<keyword evidence="8 16" id="KW-0547">Nucleotide-binding</keyword>
<feature type="binding site" evidence="16">
    <location>
        <position position="501"/>
    </location>
    <ligand>
        <name>Zn(2+)</name>
        <dbReference type="ChEBI" id="CHEBI:29105"/>
        <note>catalytic</note>
    </ligand>
</feature>
<dbReference type="Proteomes" id="UP000075515">
    <property type="component" value="Unassembled WGS sequence"/>
</dbReference>
<feature type="binding site" evidence="16">
    <location>
        <begin position="202"/>
        <end position="209"/>
    </location>
    <ligand>
        <name>ATP</name>
        <dbReference type="ChEBI" id="CHEBI:30616"/>
    </ligand>
</feature>
<feature type="transmembrane region" description="Helical" evidence="16">
    <location>
        <begin position="118"/>
        <end position="138"/>
    </location>
</feature>
<dbReference type="CDD" id="cd19501">
    <property type="entry name" value="RecA-like_FtsH"/>
    <property type="match status" value="1"/>
</dbReference>
<comment type="function">
    <text evidence="16">Acts as a processive, ATP-dependent zinc metallopeptidase for both cytoplasmic and membrane proteins. Plays a role in the quality control of integral membrane proteins.</text>
</comment>
<evidence type="ECO:0000256" key="5">
    <source>
        <dbReference type="ARBA" id="ARBA00022670"/>
    </source>
</evidence>
<evidence type="ECO:0000256" key="7">
    <source>
        <dbReference type="ARBA" id="ARBA00022723"/>
    </source>
</evidence>
<dbReference type="Gene3D" id="1.20.58.760">
    <property type="entry name" value="Peptidase M41"/>
    <property type="match status" value="1"/>
</dbReference>
<dbReference type="GO" id="GO:0016887">
    <property type="term" value="F:ATP hydrolysis activity"/>
    <property type="evidence" value="ECO:0007669"/>
    <property type="project" value="UniProtKB-UniRule"/>
</dbReference>
<keyword evidence="9 16" id="KW-0378">Hydrolase</keyword>
<dbReference type="InterPro" id="IPR027417">
    <property type="entry name" value="P-loop_NTPase"/>
</dbReference>
<evidence type="ECO:0000256" key="6">
    <source>
        <dbReference type="ARBA" id="ARBA00022692"/>
    </source>
</evidence>
<evidence type="ECO:0000256" key="16">
    <source>
        <dbReference type="HAMAP-Rule" id="MF_01458"/>
    </source>
</evidence>
<proteinExistence type="inferred from homology"/>
<dbReference type="SMART" id="SM00382">
    <property type="entry name" value="AAA"/>
    <property type="match status" value="1"/>
</dbReference>
<dbReference type="SUPFAM" id="SSF140990">
    <property type="entry name" value="FtsH protease domain-like"/>
    <property type="match status" value="1"/>
</dbReference>
<dbReference type="GO" id="GO:0030163">
    <property type="term" value="P:protein catabolic process"/>
    <property type="evidence" value="ECO:0007669"/>
    <property type="project" value="UniProtKB-UniRule"/>
</dbReference>
<evidence type="ECO:0000313" key="19">
    <source>
        <dbReference type="Proteomes" id="UP000075515"/>
    </source>
</evidence>
<dbReference type="FunFam" id="1.10.8.60:FF:000001">
    <property type="entry name" value="ATP-dependent zinc metalloprotease FtsH"/>
    <property type="match status" value="1"/>
</dbReference>
<dbReference type="NCBIfam" id="TIGR01241">
    <property type="entry name" value="FtsH_fam"/>
    <property type="match status" value="1"/>
</dbReference>
<evidence type="ECO:0000256" key="9">
    <source>
        <dbReference type="ARBA" id="ARBA00022801"/>
    </source>
</evidence>
<evidence type="ECO:0000256" key="1">
    <source>
        <dbReference type="ARBA" id="ARBA00004370"/>
    </source>
</evidence>
<feature type="binding site" evidence="16">
    <location>
        <position position="429"/>
    </location>
    <ligand>
        <name>Zn(2+)</name>
        <dbReference type="ChEBI" id="CHEBI:29105"/>
        <note>catalytic</note>
    </ligand>
</feature>
<keyword evidence="11 16" id="KW-0067">ATP-binding</keyword>
<organism evidence="18 19">
    <name type="scientific">Sorangium cellulosum</name>
    <name type="common">Polyangium cellulosum</name>
    <dbReference type="NCBI Taxonomy" id="56"/>
    <lineage>
        <taxon>Bacteria</taxon>
        <taxon>Pseudomonadati</taxon>
        <taxon>Myxococcota</taxon>
        <taxon>Polyangia</taxon>
        <taxon>Polyangiales</taxon>
        <taxon>Polyangiaceae</taxon>
        <taxon>Sorangium</taxon>
    </lineage>
</organism>
<dbReference type="FunFam" id="1.20.58.760:FF:000001">
    <property type="entry name" value="ATP-dependent zinc metalloprotease FtsH"/>
    <property type="match status" value="1"/>
</dbReference>
<comment type="subunit">
    <text evidence="16">Homohexamer.</text>
</comment>
<keyword evidence="7 16" id="KW-0479">Metal-binding</keyword>
<dbReference type="GO" id="GO:0051301">
    <property type="term" value="P:cell division"/>
    <property type="evidence" value="ECO:0007669"/>
    <property type="project" value="UniProtKB-KW"/>
</dbReference>
<evidence type="ECO:0000256" key="8">
    <source>
        <dbReference type="ARBA" id="ARBA00022741"/>
    </source>
</evidence>
<name>A0A150RJ50_SORCE</name>
<dbReference type="AlphaFoldDB" id="A0A150RJ50"/>
<comment type="similarity">
    <text evidence="2 16">In the C-terminal section; belongs to the peptidase M41 family.</text>
</comment>
<keyword evidence="5 16" id="KW-0645">Protease</keyword>
<keyword evidence="13 16" id="KW-0482">Metalloprotease</keyword>
<dbReference type="InterPro" id="IPR000642">
    <property type="entry name" value="Peptidase_M41"/>
</dbReference>
<dbReference type="InterPro" id="IPR041569">
    <property type="entry name" value="AAA_lid_3"/>
</dbReference>
<evidence type="ECO:0000256" key="11">
    <source>
        <dbReference type="ARBA" id="ARBA00022840"/>
    </source>
</evidence>
<evidence type="ECO:0000313" key="18">
    <source>
        <dbReference type="EMBL" id="KYF80181.1"/>
    </source>
</evidence>
<evidence type="ECO:0000256" key="2">
    <source>
        <dbReference type="ARBA" id="ARBA00010044"/>
    </source>
</evidence>
<dbReference type="InterPro" id="IPR037219">
    <property type="entry name" value="Peptidase_M41-like"/>
</dbReference>
<keyword evidence="18" id="KW-0131">Cell cycle</keyword>
<dbReference type="Gene3D" id="1.10.8.60">
    <property type="match status" value="1"/>
</dbReference>
<evidence type="ECO:0000256" key="14">
    <source>
        <dbReference type="ARBA" id="ARBA00023136"/>
    </source>
</evidence>
<dbReference type="EMBL" id="JEMC01003584">
    <property type="protein sequence ID" value="KYF80181.1"/>
    <property type="molecule type" value="Genomic_DNA"/>
</dbReference>
<evidence type="ECO:0000256" key="15">
    <source>
        <dbReference type="ARBA" id="ARBA00061570"/>
    </source>
</evidence>